<dbReference type="Gene3D" id="1.10.12.10">
    <property type="entry name" value="Lyase 2-enoyl-coa Hydratase, Chain A, domain 2"/>
    <property type="match status" value="1"/>
</dbReference>
<dbReference type="SUPFAM" id="SSF52096">
    <property type="entry name" value="ClpP/crotonase"/>
    <property type="match status" value="1"/>
</dbReference>
<dbReference type="CDD" id="cd06558">
    <property type="entry name" value="crotonase-like"/>
    <property type="match status" value="1"/>
</dbReference>
<dbReference type="Pfam" id="PF00378">
    <property type="entry name" value="ECH_1"/>
    <property type="match status" value="1"/>
</dbReference>
<dbReference type="PANTHER" id="PTHR43602:SF1">
    <property type="entry name" value="ENOYL-COA HYDRATASE DOMAIN-CONTAINING PROTEIN 3, MITOCHONDRIAL"/>
    <property type="match status" value="1"/>
</dbReference>
<evidence type="ECO:0000256" key="6">
    <source>
        <dbReference type="ARBA" id="ARBA00040545"/>
    </source>
</evidence>
<gene>
    <name evidence="7" type="primary">fadB</name>
    <name evidence="7" type="ORF">STA1M1_18980</name>
</gene>
<keyword evidence="4" id="KW-0443">Lipid metabolism</keyword>
<dbReference type="EMBL" id="BROH01000004">
    <property type="protein sequence ID" value="GKY88029.1"/>
    <property type="molecule type" value="Genomic_DNA"/>
</dbReference>
<sequence length="264" mass="27705">MEEPILLREDHGAIARLTLNNPRALNALSEEMLDALAAAFTALAADETIRVVVLAANGKAFSAGHDLKQMQGARGANDGGQSYYERLFARCGEVMQMIPALPQPVIAEVHAIATAAGCQLVASCDMAVAADGAIFGVNGVNLGLFCSTPAVALARAVPRKVAFEMAATGEFISAARAREVGLVNRVVPLEELRAATTALAEVVAQKLPVAIRLGKQGFYDQIQQPLAAAYDSAGAVMAANMMDPGTDEGVQAFIEKRKPNWSEG</sequence>
<protein>
    <recommendedName>
        <fullName evidence="6">Enoyl-CoA hydratase domain-containing protein 3, mitochondrial</fullName>
    </recommendedName>
</protein>
<dbReference type="NCBIfam" id="NF006008">
    <property type="entry name" value="PRK08139.1"/>
    <property type="match status" value="1"/>
</dbReference>
<keyword evidence="8" id="KW-1185">Reference proteome</keyword>
<dbReference type="InterPro" id="IPR052377">
    <property type="entry name" value="Mitochondrial_ECH-domain"/>
</dbReference>
<dbReference type="RefSeq" id="WP_281842027.1">
    <property type="nucleotide sequence ID" value="NZ_BROH01000004.1"/>
</dbReference>
<evidence type="ECO:0000256" key="3">
    <source>
        <dbReference type="ARBA" id="ARBA00022946"/>
    </source>
</evidence>
<evidence type="ECO:0000256" key="1">
    <source>
        <dbReference type="ARBA" id="ARBA00005254"/>
    </source>
</evidence>
<comment type="caution">
    <text evidence="7">The sequence shown here is derived from an EMBL/GenBank/DDBJ whole genome shotgun (WGS) entry which is preliminary data.</text>
</comment>
<dbReference type="Gene3D" id="3.90.226.10">
    <property type="entry name" value="2-enoyl-CoA Hydratase, Chain A, domain 1"/>
    <property type="match status" value="1"/>
</dbReference>
<dbReference type="InterPro" id="IPR029045">
    <property type="entry name" value="ClpP/crotonase-like_dom_sf"/>
</dbReference>
<evidence type="ECO:0000256" key="4">
    <source>
        <dbReference type="ARBA" id="ARBA00023098"/>
    </source>
</evidence>
<dbReference type="Proteomes" id="UP001144205">
    <property type="component" value="Unassembled WGS sequence"/>
</dbReference>
<evidence type="ECO:0000313" key="7">
    <source>
        <dbReference type="EMBL" id="GKY88029.1"/>
    </source>
</evidence>
<dbReference type="PANTHER" id="PTHR43602">
    <property type="match status" value="1"/>
</dbReference>
<comment type="similarity">
    <text evidence="1">Belongs to the enoyl-CoA hydratase/isomerase family.</text>
</comment>
<comment type="function">
    <text evidence="5">May play a role in fatty acid biosynthesis and insulin sensitivity.</text>
</comment>
<dbReference type="InterPro" id="IPR014748">
    <property type="entry name" value="Enoyl-CoA_hydra_C"/>
</dbReference>
<reference evidence="7" key="1">
    <citation type="journal article" date="2023" name="Int. J. Syst. Evol. Microbiol.">
        <title>Sinisalibacter aestuarii sp. nov., isolated from estuarine sediment of the Arakawa River.</title>
        <authorList>
            <person name="Arafat S.T."/>
            <person name="Hirano S."/>
            <person name="Sato A."/>
            <person name="Takeuchi K."/>
            <person name="Yasuda T."/>
            <person name="Terahara T."/>
            <person name="Hamada M."/>
            <person name="Kobayashi T."/>
        </authorList>
    </citation>
    <scope>NUCLEOTIDE SEQUENCE</scope>
    <source>
        <strain evidence="7">B-399</strain>
    </source>
</reference>
<keyword evidence="2" id="KW-0276">Fatty acid metabolism</keyword>
<evidence type="ECO:0000256" key="5">
    <source>
        <dbReference type="ARBA" id="ARBA00037410"/>
    </source>
</evidence>
<accession>A0ABQ5LSX2</accession>
<keyword evidence="3" id="KW-0809">Transit peptide</keyword>
<dbReference type="InterPro" id="IPR001753">
    <property type="entry name" value="Enoyl-CoA_hydra/iso"/>
</dbReference>
<name>A0ABQ5LSX2_9RHOB</name>
<evidence type="ECO:0000313" key="8">
    <source>
        <dbReference type="Proteomes" id="UP001144205"/>
    </source>
</evidence>
<proteinExistence type="inferred from homology"/>
<organism evidence="7 8">
    <name type="scientific">Sinisalibacter aestuarii</name>
    <dbReference type="NCBI Taxonomy" id="2949426"/>
    <lineage>
        <taxon>Bacteria</taxon>
        <taxon>Pseudomonadati</taxon>
        <taxon>Pseudomonadota</taxon>
        <taxon>Alphaproteobacteria</taxon>
        <taxon>Rhodobacterales</taxon>
        <taxon>Roseobacteraceae</taxon>
        <taxon>Sinisalibacter</taxon>
    </lineage>
</organism>
<evidence type="ECO:0000256" key="2">
    <source>
        <dbReference type="ARBA" id="ARBA00022832"/>
    </source>
</evidence>